<organism evidence="2 3">
    <name type="scientific">Paenibacillus apis</name>
    <dbReference type="NCBI Taxonomy" id="1792174"/>
    <lineage>
        <taxon>Bacteria</taxon>
        <taxon>Bacillati</taxon>
        <taxon>Bacillota</taxon>
        <taxon>Bacilli</taxon>
        <taxon>Bacillales</taxon>
        <taxon>Paenibacillaceae</taxon>
        <taxon>Paenibacillus</taxon>
    </lineage>
</organism>
<dbReference type="Gene3D" id="3.20.20.370">
    <property type="entry name" value="Glycoside hydrolase/deacetylase"/>
    <property type="match status" value="1"/>
</dbReference>
<evidence type="ECO:0000256" key="1">
    <source>
        <dbReference type="SAM" id="SignalP"/>
    </source>
</evidence>
<dbReference type="RefSeq" id="WP_301624740.1">
    <property type="nucleotide sequence ID" value="NZ_BORS01000002.1"/>
</dbReference>
<evidence type="ECO:0000313" key="3">
    <source>
        <dbReference type="Proteomes" id="UP000678895"/>
    </source>
</evidence>
<dbReference type="InterPro" id="IPR011330">
    <property type="entry name" value="Glyco_hydro/deAcase_b/a-brl"/>
</dbReference>
<dbReference type="AlphaFoldDB" id="A0A919Y1Z8"/>
<evidence type="ECO:0008006" key="4">
    <source>
        <dbReference type="Google" id="ProtNLM"/>
    </source>
</evidence>
<keyword evidence="1" id="KW-0732">Signal</keyword>
<reference evidence="2" key="1">
    <citation type="submission" date="2021-03" db="EMBL/GenBank/DDBJ databases">
        <title>Antimicrobial resistance genes in bacteria isolated from Japanese honey, and their potential for conferring macrolide and lincosamide resistance in the American foulbrood pathogen Paenibacillus larvae.</title>
        <authorList>
            <person name="Okamoto M."/>
            <person name="Kumagai M."/>
            <person name="Kanamori H."/>
            <person name="Takamatsu D."/>
        </authorList>
    </citation>
    <scope>NUCLEOTIDE SEQUENCE</scope>
    <source>
        <strain evidence="2">J41TS4</strain>
    </source>
</reference>
<keyword evidence="3" id="KW-1185">Reference proteome</keyword>
<dbReference type="Proteomes" id="UP000678895">
    <property type="component" value="Unassembled WGS sequence"/>
</dbReference>
<dbReference type="GO" id="GO:0005975">
    <property type="term" value="P:carbohydrate metabolic process"/>
    <property type="evidence" value="ECO:0007669"/>
    <property type="project" value="InterPro"/>
</dbReference>
<sequence length="282" mass="30456">MNKSGHKSTFCRLLSLSVILTVSLLWSGGAASFAANQEEGQAEEPRIAIIIDDFGNDMGGSDEMLQLGIPMTAAVMPFLPTTAEDAERAHQQGYDVLVHLPLEPKHGKPEWLGPGAIMASMSDEEVRSKVEAAVANVPHAVGINNHMGSKITGDKRVMGIILDVCREQGLFFVDSKTNYRSVVDELCRERGLPVLENSIFLDDVSSTGHVTAQLRKAEQLAREQHSCITIGHVGIRGKITSAALKKAIPDLKADGVQFIRISDLAMEQMRSGIKSGPGFTLP</sequence>
<feature type="signal peptide" evidence="1">
    <location>
        <begin position="1"/>
        <end position="34"/>
    </location>
</feature>
<feature type="chain" id="PRO_5036674015" description="Divergent polysaccharide deacetylase family protein" evidence="1">
    <location>
        <begin position="35"/>
        <end position="282"/>
    </location>
</feature>
<proteinExistence type="predicted"/>
<evidence type="ECO:0000313" key="2">
    <source>
        <dbReference type="EMBL" id="GIO40818.1"/>
    </source>
</evidence>
<dbReference type="EMBL" id="BORS01000002">
    <property type="protein sequence ID" value="GIO40818.1"/>
    <property type="molecule type" value="Genomic_DNA"/>
</dbReference>
<accession>A0A919Y1Z8</accession>
<comment type="caution">
    <text evidence="2">The sequence shown here is derived from an EMBL/GenBank/DDBJ whole genome shotgun (WGS) entry which is preliminary data.</text>
</comment>
<name>A0A919Y1Z8_9BACL</name>
<dbReference type="PANTHER" id="PTHR30105">
    <property type="entry name" value="UNCHARACTERIZED YIBQ-RELATED"/>
    <property type="match status" value="1"/>
</dbReference>
<dbReference type="CDD" id="cd10936">
    <property type="entry name" value="CE4_DAC2"/>
    <property type="match status" value="1"/>
</dbReference>
<protein>
    <recommendedName>
        <fullName evidence="4">Divergent polysaccharide deacetylase family protein</fullName>
    </recommendedName>
</protein>
<dbReference type="InterPro" id="IPR006837">
    <property type="entry name" value="Divergent_DAC"/>
</dbReference>
<dbReference type="SUPFAM" id="SSF88713">
    <property type="entry name" value="Glycoside hydrolase/deacetylase"/>
    <property type="match status" value="1"/>
</dbReference>
<dbReference type="PANTHER" id="PTHR30105:SF2">
    <property type="entry name" value="DIVERGENT POLYSACCHARIDE DEACETYLASE SUPERFAMILY"/>
    <property type="match status" value="1"/>
</dbReference>
<gene>
    <name evidence="2" type="ORF">J41TS4_05760</name>
</gene>
<dbReference type="Pfam" id="PF04748">
    <property type="entry name" value="Polysacc_deac_2"/>
    <property type="match status" value="1"/>
</dbReference>